<dbReference type="Proteomes" id="UP000248795">
    <property type="component" value="Unassembled WGS sequence"/>
</dbReference>
<keyword evidence="1" id="KW-0472">Membrane</keyword>
<sequence length="176" mass="19997">MVGHVIEIKLNSPEQILNSFDPSPFHTRDLDDRAAEYIFESAEELGSGGPLLLIIELPQSEAARELSLELPLALSNSFRYRAAQARLQLRDLFRIGRLSLAIGLAVLGLCTLTIHLLGHTEGDSTVTQMIEQGLFILGWVALWRPLEIFLYDWWPIRKRINLLDRLSTARVEIRPR</sequence>
<feature type="transmembrane region" description="Helical" evidence="1">
    <location>
        <begin position="134"/>
        <end position="154"/>
    </location>
</feature>
<keyword evidence="1" id="KW-1133">Transmembrane helix</keyword>
<accession>A0A2W2ASW6</accession>
<feature type="transmembrane region" description="Helical" evidence="1">
    <location>
        <begin position="95"/>
        <end position="114"/>
    </location>
</feature>
<evidence type="ECO:0000256" key="1">
    <source>
        <dbReference type="SAM" id="Phobius"/>
    </source>
</evidence>
<keyword evidence="1" id="KW-0812">Transmembrane</keyword>
<dbReference type="AlphaFoldDB" id="A0A2W2ASW6"/>
<evidence type="ECO:0000313" key="3">
    <source>
        <dbReference type="Proteomes" id="UP000248795"/>
    </source>
</evidence>
<gene>
    <name evidence="2" type="ORF">DK847_00985</name>
</gene>
<evidence type="ECO:0000313" key="2">
    <source>
        <dbReference type="EMBL" id="PZF78425.1"/>
    </source>
</evidence>
<keyword evidence="3" id="KW-1185">Reference proteome</keyword>
<comment type="caution">
    <text evidence="2">The sequence shown here is derived from an EMBL/GenBank/DDBJ whole genome shotgun (WGS) entry which is preliminary data.</text>
</comment>
<organism evidence="2 3">
    <name type="scientific">Aestuariivirga litoralis</name>
    <dbReference type="NCBI Taxonomy" id="2650924"/>
    <lineage>
        <taxon>Bacteria</taxon>
        <taxon>Pseudomonadati</taxon>
        <taxon>Pseudomonadota</taxon>
        <taxon>Alphaproteobacteria</taxon>
        <taxon>Hyphomicrobiales</taxon>
        <taxon>Aestuariivirgaceae</taxon>
        <taxon>Aestuariivirga</taxon>
    </lineage>
</organism>
<proteinExistence type="predicted"/>
<name>A0A2W2ASW6_9HYPH</name>
<dbReference type="EMBL" id="QKVK01000001">
    <property type="protein sequence ID" value="PZF78425.1"/>
    <property type="molecule type" value="Genomic_DNA"/>
</dbReference>
<protein>
    <submittedName>
        <fullName evidence="2">Uncharacterized protein</fullName>
    </submittedName>
</protein>
<reference evidence="3" key="1">
    <citation type="submission" date="2018-06" db="EMBL/GenBank/DDBJ databases">
        <title>Aestuariibacter litoralis strain KCTC 52945T.</title>
        <authorList>
            <person name="Li X."/>
            <person name="Salam N."/>
            <person name="Li J.-L."/>
            <person name="Chen Y.-M."/>
            <person name="Yang Z.-W."/>
            <person name="Zhang L.-Y."/>
            <person name="Han M.-X."/>
            <person name="Xiao M."/>
            <person name="Li W.-J."/>
        </authorList>
    </citation>
    <scope>NUCLEOTIDE SEQUENCE [LARGE SCALE GENOMIC DNA]</scope>
    <source>
        <strain evidence="3">KCTC 52945</strain>
    </source>
</reference>